<dbReference type="PANTHER" id="PTHR42852:SF6">
    <property type="entry name" value="THIOL:DISULFIDE INTERCHANGE PROTEIN DSBE"/>
    <property type="match status" value="1"/>
</dbReference>
<feature type="domain" description="Thioredoxin" evidence="5">
    <location>
        <begin position="41"/>
        <end position="181"/>
    </location>
</feature>
<keyword evidence="3" id="KW-1015">Disulfide bond</keyword>
<protein>
    <submittedName>
        <fullName evidence="6">Thiol:disulfide oxidoreductase related to ResA</fullName>
    </submittedName>
</protein>
<sequence length="181" mass="20823">MNQNSFINRISLSTLLIVAFIFVHTDFLYAENQNAYGLPKQLKLFKAPGFSLKGEDGKTYRLSDFRGKLVIINFWATWCPPCRYEMPAMERAWKKLKGKGVMLLAINVGEDENTLFEFMAKYPMSFPVLMDRKGEVIKQYKVTGLPTTYIIDQKGVVIHRAMGGRLWDHPKLVKKLLNLAK</sequence>
<dbReference type="GO" id="GO:0017004">
    <property type="term" value="P:cytochrome complex assembly"/>
    <property type="evidence" value="ECO:0007669"/>
    <property type="project" value="UniProtKB-KW"/>
</dbReference>
<dbReference type="EMBL" id="UOFL01000101">
    <property type="protein sequence ID" value="VAW76213.1"/>
    <property type="molecule type" value="Genomic_DNA"/>
</dbReference>
<dbReference type="InterPro" id="IPR000866">
    <property type="entry name" value="AhpC/TSA"/>
</dbReference>
<evidence type="ECO:0000256" key="1">
    <source>
        <dbReference type="ARBA" id="ARBA00004196"/>
    </source>
</evidence>
<gene>
    <name evidence="6" type="ORF">MNBD_GAMMA12-1863</name>
</gene>
<keyword evidence="2" id="KW-0201">Cytochrome c-type biogenesis</keyword>
<comment type="subcellular location">
    <subcellularLocation>
        <location evidence="1">Cell envelope</location>
    </subcellularLocation>
</comment>
<dbReference type="GO" id="GO:0016491">
    <property type="term" value="F:oxidoreductase activity"/>
    <property type="evidence" value="ECO:0007669"/>
    <property type="project" value="InterPro"/>
</dbReference>
<evidence type="ECO:0000259" key="5">
    <source>
        <dbReference type="PROSITE" id="PS51352"/>
    </source>
</evidence>
<reference evidence="6" key="1">
    <citation type="submission" date="2018-06" db="EMBL/GenBank/DDBJ databases">
        <authorList>
            <person name="Zhirakovskaya E."/>
        </authorList>
    </citation>
    <scope>NUCLEOTIDE SEQUENCE</scope>
</reference>
<proteinExistence type="predicted"/>
<dbReference type="PROSITE" id="PS51352">
    <property type="entry name" value="THIOREDOXIN_2"/>
    <property type="match status" value="1"/>
</dbReference>
<dbReference type="SUPFAM" id="SSF52833">
    <property type="entry name" value="Thioredoxin-like"/>
    <property type="match status" value="1"/>
</dbReference>
<dbReference type="GO" id="GO:0016209">
    <property type="term" value="F:antioxidant activity"/>
    <property type="evidence" value="ECO:0007669"/>
    <property type="project" value="InterPro"/>
</dbReference>
<dbReference type="InterPro" id="IPR013766">
    <property type="entry name" value="Thioredoxin_domain"/>
</dbReference>
<evidence type="ECO:0000256" key="4">
    <source>
        <dbReference type="ARBA" id="ARBA00023284"/>
    </source>
</evidence>
<evidence type="ECO:0000313" key="6">
    <source>
        <dbReference type="EMBL" id="VAW76213.1"/>
    </source>
</evidence>
<evidence type="ECO:0000256" key="2">
    <source>
        <dbReference type="ARBA" id="ARBA00022748"/>
    </source>
</evidence>
<dbReference type="InterPro" id="IPR036249">
    <property type="entry name" value="Thioredoxin-like_sf"/>
</dbReference>
<dbReference type="AlphaFoldDB" id="A0A3B0YJA2"/>
<keyword evidence="4" id="KW-0676">Redox-active center</keyword>
<name>A0A3B0YJA2_9ZZZZ</name>
<dbReference type="GO" id="GO:0030313">
    <property type="term" value="C:cell envelope"/>
    <property type="evidence" value="ECO:0007669"/>
    <property type="project" value="UniProtKB-SubCell"/>
</dbReference>
<dbReference type="InterPro" id="IPR017937">
    <property type="entry name" value="Thioredoxin_CS"/>
</dbReference>
<dbReference type="Pfam" id="PF00578">
    <property type="entry name" value="AhpC-TSA"/>
    <property type="match status" value="1"/>
</dbReference>
<accession>A0A3B0YJA2</accession>
<dbReference type="Gene3D" id="3.40.30.10">
    <property type="entry name" value="Glutaredoxin"/>
    <property type="match status" value="1"/>
</dbReference>
<evidence type="ECO:0000256" key="3">
    <source>
        <dbReference type="ARBA" id="ARBA00023157"/>
    </source>
</evidence>
<dbReference type="PROSITE" id="PS00194">
    <property type="entry name" value="THIOREDOXIN_1"/>
    <property type="match status" value="1"/>
</dbReference>
<organism evidence="6">
    <name type="scientific">hydrothermal vent metagenome</name>
    <dbReference type="NCBI Taxonomy" id="652676"/>
    <lineage>
        <taxon>unclassified sequences</taxon>
        <taxon>metagenomes</taxon>
        <taxon>ecological metagenomes</taxon>
    </lineage>
</organism>
<dbReference type="InterPro" id="IPR050553">
    <property type="entry name" value="Thioredoxin_ResA/DsbE_sf"/>
</dbReference>
<dbReference type="CDD" id="cd02966">
    <property type="entry name" value="TlpA_like_family"/>
    <property type="match status" value="1"/>
</dbReference>
<dbReference type="PANTHER" id="PTHR42852">
    <property type="entry name" value="THIOL:DISULFIDE INTERCHANGE PROTEIN DSBE"/>
    <property type="match status" value="1"/>
</dbReference>